<gene>
    <name evidence="4" type="ORF">ISN45_Aa01g029770</name>
</gene>
<keyword evidence="1" id="KW-0547">Nucleotide-binding</keyword>
<dbReference type="Pfam" id="PF07714">
    <property type="entry name" value="PK_Tyr_Ser-Thr"/>
    <property type="match status" value="1"/>
</dbReference>
<dbReference type="GO" id="GO:0005524">
    <property type="term" value="F:ATP binding"/>
    <property type="evidence" value="ECO:0007669"/>
    <property type="project" value="UniProtKB-KW"/>
</dbReference>
<evidence type="ECO:0000259" key="3">
    <source>
        <dbReference type="PROSITE" id="PS50011"/>
    </source>
</evidence>
<dbReference type="PANTHER" id="PTHR27005:SF369">
    <property type="entry name" value="PROTEIN KINASE SUPERFAMILY PROTEIN-RELATED"/>
    <property type="match status" value="1"/>
</dbReference>
<protein>
    <submittedName>
        <fullName evidence="4">Protein kinase domain</fullName>
    </submittedName>
</protein>
<evidence type="ECO:0000256" key="1">
    <source>
        <dbReference type="ARBA" id="ARBA00022741"/>
    </source>
</evidence>
<keyword evidence="5" id="KW-1185">Reference proteome</keyword>
<keyword evidence="2" id="KW-0067">ATP-binding</keyword>
<dbReference type="InterPro" id="IPR045274">
    <property type="entry name" value="WAK-like"/>
</dbReference>
<dbReference type="Proteomes" id="UP000694240">
    <property type="component" value="Chromosome 6"/>
</dbReference>
<dbReference type="AlphaFoldDB" id="A0A8T2C786"/>
<dbReference type="PANTHER" id="PTHR27005">
    <property type="entry name" value="WALL-ASSOCIATED RECEPTOR KINASE-LIKE 21"/>
    <property type="match status" value="1"/>
</dbReference>
<dbReference type="InterPro" id="IPR001245">
    <property type="entry name" value="Ser-Thr/Tyr_kinase_cat_dom"/>
</dbReference>
<name>A0A8T2C786_9BRAS</name>
<evidence type="ECO:0000313" key="4">
    <source>
        <dbReference type="EMBL" id="KAG7594210.1"/>
    </source>
</evidence>
<evidence type="ECO:0000256" key="2">
    <source>
        <dbReference type="ARBA" id="ARBA00022840"/>
    </source>
</evidence>
<evidence type="ECO:0000313" key="5">
    <source>
        <dbReference type="Proteomes" id="UP000694240"/>
    </source>
</evidence>
<dbReference type="EMBL" id="JAEFBK010000006">
    <property type="protein sequence ID" value="KAG7594210.1"/>
    <property type="molecule type" value="Genomic_DNA"/>
</dbReference>
<feature type="domain" description="Protein kinase" evidence="3">
    <location>
        <begin position="1"/>
        <end position="131"/>
    </location>
</feature>
<organism evidence="4 5">
    <name type="scientific">Arabidopsis thaliana x Arabidopsis arenosa</name>
    <dbReference type="NCBI Taxonomy" id="1240361"/>
    <lineage>
        <taxon>Eukaryota</taxon>
        <taxon>Viridiplantae</taxon>
        <taxon>Streptophyta</taxon>
        <taxon>Embryophyta</taxon>
        <taxon>Tracheophyta</taxon>
        <taxon>Spermatophyta</taxon>
        <taxon>Magnoliopsida</taxon>
        <taxon>eudicotyledons</taxon>
        <taxon>Gunneridae</taxon>
        <taxon>Pentapetalae</taxon>
        <taxon>rosids</taxon>
        <taxon>malvids</taxon>
        <taxon>Brassicales</taxon>
        <taxon>Brassicaceae</taxon>
        <taxon>Camelineae</taxon>
        <taxon>Arabidopsis</taxon>
    </lineage>
</organism>
<dbReference type="InterPro" id="IPR000719">
    <property type="entry name" value="Prot_kinase_dom"/>
</dbReference>
<keyword evidence="4" id="KW-0418">Kinase</keyword>
<reference evidence="4 5" key="1">
    <citation type="submission" date="2020-12" db="EMBL/GenBank/DDBJ databases">
        <title>Concerted genomic and epigenomic changes stabilize Arabidopsis allopolyploids.</title>
        <authorList>
            <person name="Chen Z."/>
        </authorList>
    </citation>
    <scope>NUCLEOTIDE SEQUENCE [LARGE SCALE GENOMIC DNA]</scope>
    <source>
        <strain evidence="4">Allo738</strain>
        <tissue evidence="4">Leaf</tissue>
    </source>
</reference>
<comment type="caution">
    <text evidence="4">The sequence shown here is derived from an EMBL/GenBank/DDBJ whole genome shotgun (WGS) entry which is preliminary data.</text>
</comment>
<proteinExistence type="predicted"/>
<dbReference type="GO" id="GO:0007166">
    <property type="term" value="P:cell surface receptor signaling pathway"/>
    <property type="evidence" value="ECO:0007669"/>
    <property type="project" value="InterPro"/>
</dbReference>
<dbReference type="PROSITE" id="PS50011">
    <property type="entry name" value="PROTEIN_KINASE_DOM"/>
    <property type="match status" value="1"/>
</dbReference>
<dbReference type="GO" id="GO:0005886">
    <property type="term" value="C:plasma membrane"/>
    <property type="evidence" value="ECO:0007669"/>
    <property type="project" value="TreeGrafter"/>
</dbReference>
<dbReference type="GO" id="GO:0004674">
    <property type="term" value="F:protein serine/threonine kinase activity"/>
    <property type="evidence" value="ECO:0007669"/>
    <property type="project" value="TreeGrafter"/>
</dbReference>
<sequence>MIVVDRFVWYKGMIENRSVLKKVCQGKIYNPDNLFRDIAVSSLMSSHKNVLKLLGCCLEFPHPVLVCEYAENGNLTGIGRARKGSEPLPWSLRLKIAKEIANAVTYLHTEFPRTIIHRDLKLRNSWTRIGP</sequence>
<keyword evidence="4" id="KW-0808">Transferase</keyword>
<accession>A0A8T2C786</accession>